<sequence length="177" mass="19874">MPRSALGKREHAIKKHSVYLRDKRPLHYCTTTRPDKPALFLTTCRERRNKDRSGRLARFWTVAIGCALGRLKSSRPTTQHNTRGGQQAETAANVVLAQPPHSRRLGGEPDCAGTTPQGYASAPTLIMNRITPLIDALSSFFFYALSQDDNNNNISASKKSTKKLVRYRKDADCYARR</sequence>
<evidence type="ECO:0000313" key="2">
    <source>
        <dbReference type="WBParaSite" id="PSAMB.scaffold12160size2916.g34677.t1"/>
    </source>
</evidence>
<dbReference type="WBParaSite" id="PSAMB.scaffold12160size2916.g34677.t1">
    <property type="protein sequence ID" value="PSAMB.scaffold12160size2916.g34677.t1"/>
    <property type="gene ID" value="PSAMB.scaffold12160size2916.g34677"/>
</dbReference>
<accession>A0A914USF0</accession>
<name>A0A914USF0_9BILA</name>
<protein>
    <submittedName>
        <fullName evidence="2">Uncharacterized protein</fullName>
    </submittedName>
</protein>
<reference evidence="2" key="1">
    <citation type="submission" date="2022-11" db="UniProtKB">
        <authorList>
            <consortium name="WormBaseParasite"/>
        </authorList>
    </citation>
    <scope>IDENTIFICATION</scope>
</reference>
<keyword evidence="1" id="KW-1185">Reference proteome</keyword>
<proteinExistence type="predicted"/>
<organism evidence="1 2">
    <name type="scientific">Plectus sambesii</name>
    <dbReference type="NCBI Taxonomy" id="2011161"/>
    <lineage>
        <taxon>Eukaryota</taxon>
        <taxon>Metazoa</taxon>
        <taxon>Ecdysozoa</taxon>
        <taxon>Nematoda</taxon>
        <taxon>Chromadorea</taxon>
        <taxon>Plectida</taxon>
        <taxon>Plectina</taxon>
        <taxon>Plectoidea</taxon>
        <taxon>Plectidae</taxon>
        <taxon>Plectus</taxon>
    </lineage>
</organism>
<dbReference type="Proteomes" id="UP000887566">
    <property type="component" value="Unplaced"/>
</dbReference>
<dbReference type="AlphaFoldDB" id="A0A914USF0"/>
<evidence type="ECO:0000313" key="1">
    <source>
        <dbReference type="Proteomes" id="UP000887566"/>
    </source>
</evidence>